<keyword evidence="5 7" id="KW-1133">Transmembrane helix</keyword>
<dbReference type="AlphaFoldDB" id="A0A1H2TC78"/>
<evidence type="ECO:0000259" key="9">
    <source>
        <dbReference type="PROSITE" id="PS50928"/>
    </source>
</evidence>
<comment type="subcellular location">
    <subcellularLocation>
        <location evidence="1 7">Cell membrane</location>
        <topology evidence="1 7">Multi-pass membrane protein</topology>
    </subcellularLocation>
</comment>
<feature type="transmembrane region" description="Helical" evidence="7">
    <location>
        <begin position="225"/>
        <end position="245"/>
    </location>
</feature>
<keyword evidence="6 7" id="KW-0472">Membrane</keyword>
<gene>
    <name evidence="10" type="ORF">SAMN05444336_101952</name>
</gene>
<evidence type="ECO:0000256" key="3">
    <source>
        <dbReference type="ARBA" id="ARBA00022475"/>
    </source>
</evidence>
<dbReference type="PANTHER" id="PTHR43386">
    <property type="entry name" value="OLIGOPEPTIDE TRANSPORT SYSTEM PERMEASE PROTEIN APPC"/>
    <property type="match status" value="1"/>
</dbReference>
<proteinExistence type="inferred from homology"/>
<evidence type="ECO:0000256" key="4">
    <source>
        <dbReference type="ARBA" id="ARBA00022692"/>
    </source>
</evidence>
<dbReference type="PANTHER" id="PTHR43386:SF26">
    <property type="entry name" value="ABC TRANSPORTER PERMEASE PROTEIN"/>
    <property type="match status" value="1"/>
</dbReference>
<evidence type="ECO:0000256" key="1">
    <source>
        <dbReference type="ARBA" id="ARBA00004651"/>
    </source>
</evidence>
<sequence length="333" mass="35487">MTSAPGPSAPDPSASPPERELGAHPEHQGRMGFFARLMENDVAYSFTRSPTAIIAATITVLAILACFAAPLIAPFDPFDPAQISLWDGKLPPAWAEGGQAQYLLGTDNQGRDMLSTILYGGRLSILVGLTAVALGMTLGVALGVISGYFGGAVDAFVMRIADVQLTIPGILLAILINGIGRAVIPQELRDDFAIYVVILAIGLTDWPQFARVARGATLVEAQKEYVMAARVIGLPAWLIMLRHVLPNVLRPVMVLATIGLALAIIAEATLSFLGQGIPPTTPSLGTLIRVGNEFLFSGLWWITLFPAIALVTLVFAVNLLGDWMRDALNPKLR</sequence>
<accession>A0A1H2TC78</accession>
<dbReference type="PROSITE" id="PS50928">
    <property type="entry name" value="ABC_TM1"/>
    <property type="match status" value="1"/>
</dbReference>
<evidence type="ECO:0000256" key="5">
    <source>
        <dbReference type="ARBA" id="ARBA00022989"/>
    </source>
</evidence>
<evidence type="ECO:0000313" key="10">
    <source>
        <dbReference type="EMBL" id="SDW41563.1"/>
    </source>
</evidence>
<dbReference type="OrthoDB" id="9766870at2"/>
<feature type="transmembrane region" description="Helical" evidence="7">
    <location>
        <begin position="156"/>
        <end position="180"/>
    </location>
</feature>
<feature type="transmembrane region" description="Helical" evidence="7">
    <location>
        <begin position="252"/>
        <end position="274"/>
    </location>
</feature>
<dbReference type="GO" id="GO:0005886">
    <property type="term" value="C:plasma membrane"/>
    <property type="evidence" value="ECO:0007669"/>
    <property type="project" value="UniProtKB-SubCell"/>
</dbReference>
<feature type="domain" description="ABC transmembrane type-1" evidence="9">
    <location>
        <begin position="121"/>
        <end position="321"/>
    </location>
</feature>
<reference evidence="10 11" key="1">
    <citation type="submission" date="2016-10" db="EMBL/GenBank/DDBJ databases">
        <authorList>
            <person name="de Groot N.N."/>
        </authorList>
    </citation>
    <scope>NUCLEOTIDE SEQUENCE [LARGE SCALE GENOMIC DNA]</scope>
    <source>
        <strain evidence="10 11">DSM 17890</strain>
    </source>
</reference>
<dbReference type="EMBL" id="FNMZ01000001">
    <property type="protein sequence ID" value="SDW41563.1"/>
    <property type="molecule type" value="Genomic_DNA"/>
</dbReference>
<keyword evidence="4 7" id="KW-0812">Transmembrane</keyword>
<dbReference type="InterPro" id="IPR050366">
    <property type="entry name" value="BP-dependent_transpt_permease"/>
</dbReference>
<dbReference type="InterPro" id="IPR000515">
    <property type="entry name" value="MetI-like"/>
</dbReference>
<dbReference type="GO" id="GO:0055085">
    <property type="term" value="P:transmembrane transport"/>
    <property type="evidence" value="ECO:0007669"/>
    <property type="project" value="InterPro"/>
</dbReference>
<evidence type="ECO:0000256" key="2">
    <source>
        <dbReference type="ARBA" id="ARBA00022448"/>
    </source>
</evidence>
<dbReference type="SUPFAM" id="SSF161098">
    <property type="entry name" value="MetI-like"/>
    <property type="match status" value="1"/>
</dbReference>
<comment type="similarity">
    <text evidence="7">Belongs to the binding-protein-dependent transport system permease family.</text>
</comment>
<dbReference type="InterPro" id="IPR025966">
    <property type="entry name" value="OppC_N"/>
</dbReference>
<evidence type="ECO:0000256" key="7">
    <source>
        <dbReference type="RuleBase" id="RU363032"/>
    </source>
</evidence>
<feature type="transmembrane region" description="Helical" evidence="7">
    <location>
        <begin position="192"/>
        <end position="213"/>
    </location>
</feature>
<keyword evidence="2 7" id="KW-0813">Transport</keyword>
<dbReference type="CDD" id="cd06261">
    <property type="entry name" value="TM_PBP2"/>
    <property type="match status" value="1"/>
</dbReference>
<feature type="transmembrane region" description="Helical" evidence="7">
    <location>
        <begin position="294"/>
        <end position="321"/>
    </location>
</feature>
<feature type="transmembrane region" description="Helical" evidence="7">
    <location>
        <begin position="123"/>
        <end position="150"/>
    </location>
</feature>
<dbReference type="RefSeq" id="WP_092679942.1">
    <property type="nucleotide sequence ID" value="NZ_FNMZ01000001.1"/>
</dbReference>
<evidence type="ECO:0000313" key="11">
    <source>
        <dbReference type="Proteomes" id="UP000199118"/>
    </source>
</evidence>
<dbReference type="STRING" id="356660.SAMN05444336_101952"/>
<evidence type="ECO:0000256" key="8">
    <source>
        <dbReference type="SAM" id="MobiDB-lite"/>
    </source>
</evidence>
<feature type="transmembrane region" description="Helical" evidence="7">
    <location>
        <begin position="52"/>
        <end position="73"/>
    </location>
</feature>
<name>A0A1H2TC78_9RHOB</name>
<dbReference type="Proteomes" id="UP000199118">
    <property type="component" value="Unassembled WGS sequence"/>
</dbReference>
<protein>
    <submittedName>
        <fullName evidence="10">Peptide/nickel transport system permease protein</fullName>
    </submittedName>
</protein>
<organism evidence="10 11">
    <name type="scientific">Albimonas donghaensis</name>
    <dbReference type="NCBI Taxonomy" id="356660"/>
    <lineage>
        <taxon>Bacteria</taxon>
        <taxon>Pseudomonadati</taxon>
        <taxon>Pseudomonadota</taxon>
        <taxon>Alphaproteobacteria</taxon>
        <taxon>Rhodobacterales</taxon>
        <taxon>Paracoccaceae</taxon>
        <taxon>Albimonas</taxon>
    </lineage>
</organism>
<feature type="region of interest" description="Disordered" evidence="8">
    <location>
        <begin position="1"/>
        <end position="25"/>
    </location>
</feature>
<keyword evidence="11" id="KW-1185">Reference proteome</keyword>
<dbReference type="Gene3D" id="1.10.3720.10">
    <property type="entry name" value="MetI-like"/>
    <property type="match status" value="1"/>
</dbReference>
<dbReference type="Pfam" id="PF12911">
    <property type="entry name" value="OppC_N"/>
    <property type="match status" value="1"/>
</dbReference>
<keyword evidence="3" id="KW-1003">Cell membrane</keyword>
<dbReference type="Pfam" id="PF00528">
    <property type="entry name" value="BPD_transp_1"/>
    <property type="match status" value="1"/>
</dbReference>
<dbReference type="InterPro" id="IPR035906">
    <property type="entry name" value="MetI-like_sf"/>
</dbReference>
<evidence type="ECO:0000256" key="6">
    <source>
        <dbReference type="ARBA" id="ARBA00023136"/>
    </source>
</evidence>